<dbReference type="PROSITE" id="PS00070">
    <property type="entry name" value="ALDEHYDE_DEHYDR_CYS"/>
    <property type="match status" value="1"/>
</dbReference>
<accession>A0AAW9Q643</accession>
<feature type="coiled-coil region" evidence="8">
    <location>
        <begin position="33"/>
        <end position="60"/>
    </location>
</feature>
<dbReference type="InterPro" id="IPR016161">
    <property type="entry name" value="Ald_DH/histidinol_DH"/>
</dbReference>
<name>A0AAW9Q643_9CYAN</name>
<evidence type="ECO:0000313" key="10">
    <source>
        <dbReference type="EMBL" id="MEE3718695.1"/>
    </source>
</evidence>
<evidence type="ECO:0000313" key="11">
    <source>
        <dbReference type="Proteomes" id="UP001333818"/>
    </source>
</evidence>
<feature type="active site" evidence="5">
    <location>
        <position position="254"/>
    </location>
</feature>
<keyword evidence="8" id="KW-0175">Coiled coil</keyword>
<comment type="caution">
    <text evidence="10">The sequence shown here is derived from an EMBL/GenBank/DDBJ whole genome shotgun (WGS) entry which is preliminary data.</text>
</comment>
<dbReference type="Gene3D" id="3.40.309.10">
    <property type="entry name" value="Aldehyde Dehydrogenase, Chain A, domain 2"/>
    <property type="match status" value="1"/>
</dbReference>
<evidence type="ECO:0000259" key="9">
    <source>
        <dbReference type="Pfam" id="PF00171"/>
    </source>
</evidence>
<evidence type="ECO:0000256" key="1">
    <source>
        <dbReference type="ARBA" id="ARBA00009986"/>
    </source>
</evidence>
<dbReference type="InterPro" id="IPR016163">
    <property type="entry name" value="Ald_DH_C"/>
</dbReference>
<dbReference type="FunFam" id="3.40.605.10:FF:000004">
    <property type="entry name" value="Aldehyde dehydrogenase"/>
    <property type="match status" value="1"/>
</dbReference>
<dbReference type="RefSeq" id="WP_330485130.1">
    <property type="nucleotide sequence ID" value="NZ_JAZBJZ010000089.1"/>
</dbReference>
<dbReference type="FunFam" id="3.40.309.10:FF:000003">
    <property type="entry name" value="Aldehyde dehydrogenase"/>
    <property type="match status" value="1"/>
</dbReference>
<dbReference type="PROSITE" id="PS00687">
    <property type="entry name" value="ALDEHYDE_DEHYDR_GLU"/>
    <property type="match status" value="1"/>
</dbReference>
<evidence type="ECO:0000256" key="8">
    <source>
        <dbReference type="SAM" id="Coils"/>
    </source>
</evidence>
<dbReference type="Pfam" id="PF00171">
    <property type="entry name" value="Aldedh"/>
    <property type="match status" value="1"/>
</dbReference>
<dbReference type="GO" id="GO:0006081">
    <property type="term" value="P:aldehyde metabolic process"/>
    <property type="evidence" value="ECO:0007669"/>
    <property type="project" value="InterPro"/>
</dbReference>
<evidence type="ECO:0000256" key="2">
    <source>
        <dbReference type="ARBA" id="ARBA00023002"/>
    </source>
</evidence>
<keyword evidence="3" id="KW-0520">NAD</keyword>
<keyword evidence="11" id="KW-1185">Reference proteome</keyword>
<gene>
    <name evidence="10" type="ORF">V2H45_18290</name>
</gene>
<dbReference type="InterPro" id="IPR016162">
    <property type="entry name" value="Ald_DH_N"/>
</dbReference>
<dbReference type="Gene3D" id="3.40.605.10">
    <property type="entry name" value="Aldehyde Dehydrogenase, Chain A, domain 1"/>
    <property type="match status" value="1"/>
</dbReference>
<dbReference type="AlphaFoldDB" id="A0AAW9Q643"/>
<comment type="similarity">
    <text evidence="1 4 7">Belongs to the aldehyde dehydrogenase family.</text>
</comment>
<keyword evidence="2 4" id="KW-0560">Oxidoreductase</keyword>
<dbReference type="GO" id="GO:0004029">
    <property type="term" value="F:aldehyde dehydrogenase (NAD+) activity"/>
    <property type="evidence" value="ECO:0007669"/>
    <property type="project" value="TreeGrafter"/>
</dbReference>
<dbReference type="InterPro" id="IPR016160">
    <property type="entry name" value="Ald_DH_CS_CYS"/>
</dbReference>
<dbReference type="InterPro" id="IPR029510">
    <property type="entry name" value="Ald_DH_CS_GLU"/>
</dbReference>
<dbReference type="PANTHER" id="PTHR43570:SF16">
    <property type="entry name" value="ALDEHYDE DEHYDROGENASE TYPE III, ISOFORM Q"/>
    <property type="match status" value="1"/>
</dbReference>
<dbReference type="GO" id="GO:0005737">
    <property type="term" value="C:cytoplasm"/>
    <property type="evidence" value="ECO:0007669"/>
    <property type="project" value="TreeGrafter"/>
</dbReference>
<feature type="active site" evidence="5 6">
    <location>
        <position position="220"/>
    </location>
</feature>
<evidence type="ECO:0000256" key="6">
    <source>
        <dbReference type="PROSITE-ProRule" id="PRU10007"/>
    </source>
</evidence>
<dbReference type="SUPFAM" id="SSF53720">
    <property type="entry name" value="ALDH-like"/>
    <property type="match status" value="1"/>
</dbReference>
<evidence type="ECO:0000256" key="5">
    <source>
        <dbReference type="PIRSR" id="PIRSR036492-1"/>
    </source>
</evidence>
<evidence type="ECO:0000256" key="7">
    <source>
        <dbReference type="RuleBase" id="RU003345"/>
    </source>
</evidence>
<organism evidence="10 11">
    <name type="scientific">Tumidithrix elongata BACA0141</name>
    <dbReference type="NCBI Taxonomy" id="2716417"/>
    <lineage>
        <taxon>Bacteria</taxon>
        <taxon>Bacillati</taxon>
        <taxon>Cyanobacteriota</taxon>
        <taxon>Cyanophyceae</taxon>
        <taxon>Pseudanabaenales</taxon>
        <taxon>Pseudanabaenaceae</taxon>
        <taxon>Tumidithrix</taxon>
        <taxon>Tumidithrix elongata</taxon>
    </lineage>
</organism>
<feature type="domain" description="Aldehyde dehydrogenase" evidence="9">
    <location>
        <begin position="8"/>
        <end position="438"/>
    </location>
</feature>
<reference evidence="10" key="1">
    <citation type="submission" date="2024-01" db="EMBL/GenBank/DDBJ databases">
        <title>Bank of Algae and Cyanobacteria of the Azores (BACA) strain genomes.</title>
        <authorList>
            <person name="Luz R."/>
            <person name="Cordeiro R."/>
            <person name="Fonseca A."/>
            <person name="Goncalves V."/>
        </authorList>
    </citation>
    <scope>NUCLEOTIDE SEQUENCE</scope>
    <source>
        <strain evidence="10">BACA0141</strain>
    </source>
</reference>
<dbReference type="InterPro" id="IPR015590">
    <property type="entry name" value="Aldehyde_DH_dom"/>
</dbReference>
<dbReference type="EMBL" id="JAZBJZ010000089">
    <property type="protein sequence ID" value="MEE3718695.1"/>
    <property type="molecule type" value="Genomic_DNA"/>
</dbReference>
<dbReference type="InterPro" id="IPR012394">
    <property type="entry name" value="Aldehyde_DH_NAD(P)"/>
</dbReference>
<dbReference type="PIRSF" id="PIRSF036492">
    <property type="entry name" value="ALDH"/>
    <property type="match status" value="1"/>
</dbReference>
<evidence type="ECO:0000256" key="3">
    <source>
        <dbReference type="ARBA" id="ARBA00023027"/>
    </source>
</evidence>
<dbReference type="PANTHER" id="PTHR43570">
    <property type="entry name" value="ALDEHYDE DEHYDROGENASE"/>
    <property type="match status" value="1"/>
</dbReference>
<protein>
    <recommendedName>
        <fullName evidence="4">Aldehyde dehydrogenase</fullName>
    </recommendedName>
</protein>
<dbReference type="Proteomes" id="UP001333818">
    <property type="component" value="Unassembled WGS sequence"/>
</dbReference>
<proteinExistence type="inferred from homology"/>
<sequence length="466" mass="51601">MTISVSDSASNLDVKAILAKQRAFFATGQTKELSFRKERLQRLAQAIQAHEKEILDALSADLRKPAIEAYGSEVLLSLAEIKYALKHLKTWAKPQKVSTPMTLFPSSSRIYAEPLGVVLIIAPWNYPFSLIIQPLIGAIAAGNCAVLKPSEHTPHTSNVLTKLVRSNFEANSIAAIEGGIETSQALLAEKFDYIFFTGSVAIGKVVMEAATKHLTPVTLELGGKSPCIVDEDCDLEVTAKRIIWGKFYNAGQTCVAPDYLLVPKSIKAVLLEKLLKYVREFYGENPQQSPDFARIVNHAQFDRLVSLLDEGNILIGGDRDRCDRYLAPTLIDNVSPNAKVMANEIFGPILPILEYEQLDEAIAFVNTKPKPLALYFFSNDKQKQARILRDLSFGGGCLNDAIVHLSNPELPFGGVGNSGIGSYHGKASFDIFSHRKSILKSSFHFDLKWRYPPYKISLETLKKFIK</sequence>
<evidence type="ECO:0000256" key="4">
    <source>
        <dbReference type="PIRNR" id="PIRNR036492"/>
    </source>
</evidence>
<dbReference type="CDD" id="cd07136">
    <property type="entry name" value="ALDH_YwdH-P39616"/>
    <property type="match status" value="1"/>
</dbReference>